<dbReference type="InterPro" id="IPR011009">
    <property type="entry name" value="Kinase-like_dom_sf"/>
</dbReference>
<dbReference type="EMBL" id="KV417349">
    <property type="protein sequence ID" value="KZO90195.1"/>
    <property type="molecule type" value="Genomic_DNA"/>
</dbReference>
<proteinExistence type="predicted"/>
<evidence type="ECO:0000313" key="3">
    <source>
        <dbReference type="Proteomes" id="UP000076738"/>
    </source>
</evidence>
<evidence type="ECO:0000313" key="2">
    <source>
        <dbReference type="EMBL" id="KZO90195.1"/>
    </source>
</evidence>
<dbReference type="PROSITE" id="PS50011">
    <property type="entry name" value="PROTEIN_KINASE_DOM"/>
    <property type="match status" value="1"/>
</dbReference>
<dbReference type="PANTHER" id="PTHR38248">
    <property type="entry name" value="FUNK1 6"/>
    <property type="match status" value="1"/>
</dbReference>
<dbReference type="Gene3D" id="1.10.510.10">
    <property type="entry name" value="Transferase(Phosphotransferase) domain 1"/>
    <property type="match status" value="1"/>
</dbReference>
<organism evidence="2 3">
    <name type="scientific">Calocera viscosa (strain TUFC12733)</name>
    <dbReference type="NCBI Taxonomy" id="1330018"/>
    <lineage>
        <taxon>Eukaryota</taxon>
        <taxon>Fungi</taxon>
        <taxon>Dikarya</taxon>
        <taxon>Basidiomycota</taxon>
        <taxon>Agaricomycotina</taxon>
        <taxon>Dacrymycetes</taxon>
        <taxon>Dacrymycetales</taxon>
        <taxon>Dacrymycetaceae</taxon>
        <taxon>Calocera</taxon>
    </lineage>
</organism>
<dbReference type="OrthoDB" id="5569250at2759"/>
<keyword evidence="3" id="KW-1185">Reference proteome</keyword>
<dbReference type="SUPFAM" id="SSF56112">
    <property type="entry name" value="Protein kinase-like (PK-like)"/>
    <property type="match status" value="1"/>
</dbReference>
<dbReference type="STRING" id="1330018.A0A167G5M0"/>
<dbReference type="InterPro" id="IPR040976">
    <property type="entry name" value="Pkinase_fungal"/>
</dbReference>
<accession>A0A167G5M0</accession>
<evidence type="ECO:0000259" key="1">
    <source>
        <dbReference type="PROSITE" id="PS50011"/>
    </source>
</evidence>
<dbReference type="PANTHER" id="PTHR38248:SF2">
    <property type="entry name" value="FUNK1 11"/>
    <property type="match status" value="1"/>
</dbReference>
<protein>
    <recommendedName>
        <fullName evidence="1">Protein kinase domain-containing protein</fullName>
    </recommendedName>
</protein>
<dbReference type="InterPro" id="IPR000719">
    <property type="entry name" value="Prot_kinase_dom"/>
</dbReference>
<dbReference type="Pfam" id="PF17667">
    <property type="entry name" value="Pkinase_fungal"/>
    <property type="match status" value="1"/>
</dbReference>
<dbReference type="GO" id="GO:0004672">
    <property type="term" value="F:protein kinase activity"/>
    <property type="evidence" value="ECO:0007669"/>
    <property type="project" value="InterPro"/>
</dbReference>
<feature type="domain" description="Protein kinase" evidence="1">
    <location>
        <begin position="1"/>
        <end position="218"/>
    </location>
</feature>
<dbReference type="Proteomes" id="UP000076738">
    <property type="component" value="Unassembled WGS sequence"/>
</dbReference>
<gene>
    <name evidence="2" type="ORF">CALVIDRAFT_531621</name>
</gene>
<reference evidence="2 3" key="1">
    <citation type="journal article" date="2016" name="Mol. Biol. Evol.">
        <title>Comparative Genomics of Early-Diverging Mushroom-Forming Fungi Provides Insights into the Origins of Lignocellulose Decay Capabilities.</title>
        <authorList>
            <person name="Nagy L.G."/>
            <person name="Riley R."/>
            <person name="Tritt A."/>
            <person name="Adam C."/>
            <person name="Daum C."/>
            <person name="Floudas D."/>
            <person name="Sun H."/>
            <person name="Yadav J.S."/>
            <person name="Pangilinan J."/>
            <person name="Larsson K.H."/>
            <person name="Matsuura K."/>
            <person name="Barry K."/>
            <person name="Labutti K."/>
            <person name="Kuo R."/>
            <person name="Ohm R.A."/>
            <person name="Bhattacharya S.S."/>
            <person name="Shirouzu T."/>
            <person name="Yoshinaga Y."/>
            <person name="Martin F.M."/>
            <person name="Grigoriev I.V."/>
            <person name="Hibbett D.S."/>
        </authorList>
    </citation>
    <scope>NUCLEOTIDE SEQUENCE [LARGE SCALE GENOMIC DNA]</scope>
    <source>
        <strain evidence="2 3">TUFC12733</strain>
    </source>
</reference>
<sequence length="218" mass="24862">MTITEAVTNGSSGHARAFSGKHILHRDLSARNVAYRREGQEVTGILLDWDLAAQLDDKGHPLGPKAQHRTGTPAYMSIRLLRNKDEVHTEIDDQESLFYVFLSCIIAKHMEGAKLFKTWRWGECQTIADAKLGFLNMMRRRRQWHDEVEPKFKDLIPLAAVWGRKIFAVYAFRSIEDVYSTTEDIEMHPSDLESIRSDLKACEEKLGDLSFLTLEAAA</sequence>
<dbReference type="GO" id="GO:0005524">
    <property type="term" value="F:ATP binding"/>
    <property type="evidence" value="ECO:0007669"/>
    <property type="project" value="InterPro"/>
</dbReference>
<name>A0A167G5M0_CALVF</name>
<dbReference type="AlphaFoldDB" id="A0A167G5M0"/>